<dbReference type="InterPro" id="IPR011009">
    <property type="entry name" value="Kinase-like_dom_sf"/>
</dbReference>
<evidence type="ECO:0000256" key="2">
    <source>
        <dbReference type="ARBA" id="ARBA00022741"/>
    </source>
</evidence>
<proteinExistence type="predicted"/>
<dbReference type="Gene3D" id="3.30.200.20">
    <property type="entry name" value="Phosphorylase Kinase, domain 1"/>
    <property type="match status" value="1"/>
</dbReference>
<organism evidence="6 7">
    <name type="scientific">Plastoroseomonas hellenica</name>
    <dbReference type="NCBI Taxonomy" id="2687306"/>
    <lineage>
        <taxon>Bacteria</taxon>
        <taxon>Pseudomonadati</taxon>
        <taxon>Pseudomonadota</taxon>
        <taxon>Alphaproteobacteria</taxon>
        <taxon>Acetobacterales</taxon>
        <taxon>Acetobacteraceae</taxon>
        <taxon>Plastoroseomonas</taxon>
    </lineage>
</organism>
<dbReference type="PROSITE" id="PS50011">
    <property type="entry name" value="PROTEIN_KINASE_DOM"/>
    <property type="match status" value="1"/>
</dbReference>
<dbReference type="RefSeq" id="WP_211853911.1">
    <property type="nucleotide sequence ID" value="NZ_JAAGBB010000021.1"/>
</dbReference>
<dbReference type="SUPFAM" id="SSF52402">
    <property type="entry name" value="Adenine nucleotide alpha hydrolases-like"/>
    <property type="match status" value="1"/>
</dbReference>
<dbReference type="Gene3D" id="1.10.510.10">
    <property type="entry name" value="Transferase(Phosphotransferase) domain 1"/>
    <property type="match status" value="1"/>
</dbReference>
<keyword evidence="3 6" id="KW-0418">Kinase</keyword>
<dbReference type="EMBL" id="JAAGBB010000021">
    <property type="protein sequence ID" value="MBR0666237.1"/>
    <property type="molecule type" value="Genomic_DNA"/>
</dbReference>
<dbReference type="InterPro" id="IPR014729">
    <property type="entry name" value="Rossmann-like_a/b/a_fold"/>
</dbReference>
<dbReference type="CDD" id="cd14014">
    <property type="entry name" value="STKc_PknB_like"/>
    <property type="match status" value="1"/>
</dbReference>
<dbReference type="InterPro" id="IPR000719">
    <property type="entry name" value="Prot_kinase_dom"/>
</dbReference>
<protein>
    <submittedName>
        <fullName evidence="6">Protein kinase</fullName>
    </submittedName>
</protein>
<evidence type="ECO:0000256" key="4">
    <source>
        <dbReference type="ARBA" id="ARBA00022840"/>
    </source>
</evidence>
<evidence type="ECO:0000313" key="7">
    <source>
        <dbReference type="Proteomes" id="UP001196870"/>
    </source>
</evidence>
<dbReference type="SUPFAM" id="SSF56112">
    <property type="entry name" value="Protein kinase-like (PK-like)"/>
    <property type="match status" value="1"/>
</dbReference>
<dbReference type="InterPro" id="IPR008271">
    <property type="entry name" value="Ser/Thr_kinase_AS"/>
</dbReference>
<name>A0ABS5F114_9PROT</name>
<evidence type="ECO:0000313" key="6">
    <source>
        <dbReference type="EMBL" id="MBR0666237.1"/>
    </source>
</evidence>
<dbReference type="InterPro" id="IPR006016">
    <property type="entry name" value="UspA"/>
</dbReference>
<keyword evidence="2" id="KW-0547">Nucleotide-binding</keyword>
<dbReference type="PANTHER" id="PTHR43289">
    <property type="entry name" value="MITOGEN-ACTIVATED PROTEIN KINASE KINASE KINASE 20-RELATED"/>
    <property type="match status" value="1"/>
</dbReference>
<dbReference type="Proteomes" id="UP001196870">
    <property type="component" value="Unassembled WGS sequence"/>
</dbReference>
<evidence type="ECO:0000259" key="5">
    <source>
        <dbReference type="PROSITE" id="PS50011"/>
    </source>
</evidence>
<evidence type="ECO:0000256" key="1">
    <source>
        <dbReference type="ARBA" id="ARBA00022679"/>
    </source>
</evidence>
<dbReference type="Pfam" id="PF00582">
    <property type="entry name" value="Usp"/>
    <property type="match status" value="1"/>
</dbReference>
<dbReference type="GO" id="GO:0016301">
    <property type="term" value="F:kinase activity"/>
    <property type="evidence" value="ECO:0007669"/>
    <property type="project" value="UniProtKB-KW"/>
</dbReference>
<sequence>MARPRLTEGAVYDGFTIGPLLHRGGMAMLHEVTHPDHPGPLLMKVPLLFEGEDPAAIVSFEMEQMIMPRLYGPHVPRFIAAGDFSEQPFIVMERIPGTSLLPRIATLPLPAEEVAAIASRIATALEAIHRQHVVHLDVKPSNILLRESGEAVLIDFGLSHHLQLPDLMEEEFRLPYGTAPYMAPEQVMGVRDNPRSDLFALGALMYFFATGTRPFGDPLTLQDLKRRIWLDPAPPRALNPAVPPWLQETILRCLEVDPARRHPSAAQLAFDLRNPDHVAMTPRAAKLKRDGWRQRLRRRFDPDARPVFRRRTALPGAAPMAPILVVALDIGAPAPVLEAAMRATTSRLLATLPAARVACVNVQRHHWVASDSALDGSGRNRHVQRLVALRHWAAPLGLPEGRVTFHVLEAADPAAALLDYATANAVDHIILGARPASFRKRLLGGISSEVVAQAPCSVTVVRPRAGN</sequence>
<evidence type="ECO:0000256" key="3">
    <source>
        <dbReference type="ARBA" id="ARBA00022777"/>
    </source>
</evidence>
<accession>A0ABS5F114</accession>
<dbReference type="SMART" id="SM00220">
    <property type="entry name" value="S_TKc"/>
    <property type="match status" value="1"/>
</dbReference>
<keyword evidence="7" id="KW-1185">Reference proteome</keyword>
<dbReference type="Pfam" id="PF00069">
    <property type="entry name" value="Pkinase"/>
    <property type="match status" value="1"/>
</dbReference>
<gene>
    <name evidence="6" type="ORF">GXW71_17885</name>
</gene>
<dbReference type="PANTHER" id="PTHR43289:SF34">
    <property type="entry name" value="SERINE_THREONINE-PROTEIN KINASE YBDM-RELATED"/>
    <property type="match status" value="1"/>
</dbReference>
<reference evidence="7" key="1">
    <citation type="journal article" date="2021" name="Syst. Appl. Microbiol.">
        <title>Roseomonas hellenica sp. nov., isolated from roots of wild-growing Alkanna tinctoria.</title>
        <authorList>
            <person name="Rat A."/>
            <person name="Naranjo H.D."/>
            <person name="Lebbe L."/>
            <person name="Cnockaert M."/>
            <person name="Krigas N."/>
            <person name="Grigoriadou K."/>
            <person name="Maloupa E."/>
            <person name="Willems A."/>
        </authorList>
    </citation>
    <scope>NUCLEOTIDE SEQUENCE [LARGE SCALE GENOMIC DNA]</scope>
    <source>
        <strain evidence="7">LMG 31523</strain>
    </source>
</reference>
<comment type="caution">
    <text evidence="6">The sequence shown here is derived from an EMBL/GenBank/DDBJ whole genome shotgun (WGS) entry which is preliminary data.</text>
</comment>
<keyword evidence="4" id="KW-0067">ATP-binding</keyword>
<dbReference type="CDD" id="cd00293">
    <property type="entry name" value="USP-like"/>
    <property type="match status" value="1"/>
</dbReference>
<dbReference type="PROSITE" id="PS00108">
    <property type="entry name" value="PROTEIN_KINASE_ST"/>
    <property type="match status" value="1"/>
</dbReference>
<feature type="domain" description="Protein kinase" evidence="5">
    <location>
        <begin position="15"/>
        <end position="280"/>
    </location>
</feature>
<dbReference type="Gene3D" id="3.40.50.620">
    <property type="entry name" value="HUPs"/>
    <property type="match status" value="1"/>
</dbReference>
<keyword evidence="1" id="KW-0808">Transferase</keyword>